<dbReference type="RefSeq" id="WP_107978879.1">
    <property type="nucleotide sequence ID" value="NZ_BMEZ01000051.1"/>
</dbReference>
<evidence type="ECO:0000313" key="4">
    <source>
        <dbReference type="Proteomes" id="UP000244069"/>
    </source>
</evidence>
<dbReference type="EMBL" id="QBKN01000051">
    <property type="protein sequence ID" value="PTX37392.1"/>
    <property type="molecule type" value="Genomic_DNA"/>
</dbReference>
<reference evidence="3 4" key="1">
    <citation type="submission" date="2018-04" db="EMBL/GenBank/DDBJ databases">
        <title>Genomic Encyclopedia of Archaeal and Bacterial Type Strains, Phase II (KMG-II): from individual species to whole genera.</title>
        <authorList>
            <person name="Goeker M."/>
        </authorList>
    </citation>
    <scope>NUCLEOTIDE SEQUENCE [LARGE SCALE GENOMIC DNA]</scope>
    <source>
        <strain evidence="3 4">DSM 29329</strain>
    </source>
</reference>
<sequence length="593" mass="64896">MTYQFPTNDTQPAHASNSETSEDSRNLRWQPMKDFFGREASTSTAGFPDGFELRMDGLWALSEETDSPEWVQICSPIYPMARSCRRDGSGWSLLVAVKDPNGQTRFAQIPNSELQSGQQKALSPLLDKGMTFGTEKSVKALVHRFLVKSAPERILEQAQANGWQGNDFDCFLIGSHRIGRPIAVAAPSLHKSQDRQPASATPEKWRERVGTLCSGNPLALLAVSQAFAGPLLRILNVDGTGFHLRGRSSTGKSTLLRVAASVWSATSSIPTWRATDNGLEQLALQRNDQLLVLDEMHEANPKVVDGSIYMLANGHGKTRFNDASCPGWKVAWLSTGEISAKKHLARLPTSQQDGQKVRLIDVPADQRSYGAFDDLHSRADASQFARDLGLAARDEGGTSGPDFVRSLCEVGGSRLASHHQKNLAKFEKGMLNGLPKNSDGRVIRAARSFAVAALAGELATAKGLTGWEKGEALLGIKALFGEWHSDWMSEPASGPESYLIRTKNFLVQHGSSLPDRKSGTAGGASGWQDERHYFLTKETWNELHGSDAQRAASYMRDQALLRTESATALTFTLSLPGASRERVYAIYKNRIED</sequence>
<gene>
    <name evidence="3" type="ORF">C8N44_15118</name>
</gene>
<feature type="region of interest" description="Disordered" evidence="1">
    <location>
        <begin position="1"/>
        <end position="26"/>
    </location>
</feature>
<protein>
    <submittedName>
        <fullName evidence="3">Uncharacterized protein DUF927</fullName>
    </submittedName>
</protein>
<evidence type="ECO:0000259" key="2">
    <source>
        <dbReference type="Pfam" id="PF06048"/>
    </source>
</evidence>
<feature type="domain" description="DUF927" evidence="2">
    <location>
        <begin position="51"/>
        <end position="321"/>
    </location>
</feature>
<organism evidence="3 4">
    <name type="scientific">Allosediminivita pacifica</name>
    <dbReference type="NCBI Taxonomy" id="1267769"/>
    <lineage>
        <taxon>Bacteria</taxon>
        <taxon>Pseudomonadati</taxon>
        <taxon>Pseudomonadota</taxon>
        <taxon>Alphaproteobacteria</taxon>
        <taxon>Rhodobacterales</taxon>
        <taxon>Paracoccaceae</taxon>
        <taxon>Allosediminivita</taxon>
    </lineage>
</organism>
<feature type="compositionally biased region" description="Polar residues" evidence="1">
    <location>
        <begin position="1"/>
        <end position="19"/>
    </location>
</feature>
<proteinExistence type="predicted"/>
<dbReference type="Proteomes" id="UP000244069">
    <property type="component" value="Unassembled WGS sequence"/>
</dbReference>
<comment type="caution">
    <text evidence="3">The sequence shown here is derived from an EMBL/GenBank/DDBJ whole genome shotgun (WGS) entry which is preliminary data.</text>
</comment>
<dbReference type="OrthoDB" id="784829at2"/>
<dbReference type="Pfam" id="PF06048">
    <property type="entry name" value="DUF927"/>
    <property type="match status" value="1"/>
</dbReference>
<keyword evidence="4" id="KW-1185">Reference proteome</keyword>
<accession>A0A2T6A0R2</accession>
<dbReference type="AlphaFoldDB" id="A0A2T6A0R2"/>
<name>A0A2T6A0R2_9RHOB</name>
<evidence type="ECO:0000256" key="1">
    <source>
        <dbReference type="SAM" id="MobiDB-lite"/>
    </source>
</evidence>
<dbReference type="InterPro" id="IPR009270">
    <property type="entry name" value="DUF927"/>
</dbReference>
<evidence type="ECO:0000313" key="3">
    <source>
        <dbReference type="EMBL" id="PTX37392.1"/>
    </source>
</evidence>